<reference evidence="2 3" key="1">
    <citation type="submission" date="2016-06" db="EMBL/GenBank/DDBJ databases">
        <title>Acetobacter pasteurianus NBRC 3188 whole genome sequencing project.</title>
        <authorList>
            <person name="Matsutani M."/>
            <person name="Shiwa Y."/>
            <person name="Okamoto-Kainuma A."/>
            <person name="Ishikawa M."/>
            <person name="Koizumi Y."/>
            <person name="Yoshikawa H."/>
            <person name="Yakushi T."/>
            <person name="Matsushita K."/>
        </authorList>
    </citation>
    <scope>NUCLEOTIDE SEQUENCE [LARGE SCALE GENOMIC DNA]</scope>
    <source>
        <strain evidence="2 3">NBRC 3188</strain>
    </source>
</reference>
<dbReference type="EMBL" id="BDES01000012">
    <property type="protein sequence ID" value="GCD52509.1"/>
    <property type="molecule type" value="Genomic_DNA"/>
</dbReference>
<evidence type="ECO:0000313" key="3">
    <source>
        <dbReference type="Proteomes" id="UP000287300"/>
    </source>
</evidence>
<gene>
    <name evidence="2" type="ORF">NBRC3188_1206</name>
</gene>
<keyword evidence="1" id="KW-0472">Membrane</keyword>
<evidence type="ECO:0008006" key="4">
    <source>
        <dbReference type="Google" id="ProtNLM"/>
    </source>
</evidence>
<evidence type="ECO:0000256" key="1">
    <source>
        <dbReference type="SAM" id="Phobius"/>
    </source>
</evidence>
<sequence>MSRSATTHAKMRLFASRWLVAICVMVGLVGQLFLQSHAQLGEMPRATLERLTGLHIGSALKSPACPDMDDAMVMPADDEGHDPAHHSHDDGNGFCPLCPLLQLPDIAFIGIFVALSIMLLAKRQIYHDRAPRAPPAGIFTGLPHTRGPPSSLSCLY</sequence>
<protein>
    <recommendedName>
        <fullName evidence="4">DUF2946 domain-containing protein</fullName>
    </recommendedName>
</protein>
<dbReference type="AlphaFoldDB" id="A0A401WT57"/>
<keyword evidence="1" id="KW-1133">Transmembrane helix</keyword>
<name>A0A401WT57_ACEPA</name>
<feature type="transmembrane region" description="Helical" evidence="1">
    <location>
        <begin position="100"/>
        <end position="121"/>
    </location>
</feature>
<accession>A0A401WT57</accession>
<comment type="caution">
    <text evidence="2">The sequence shown here is derived from an EMBL/GenBank/DDBJ whole genome shotgun (WGS) entry which is preliminary data.</text>
</comment>
<organism evidence="2 3">
    <name type="scientific">Acetobacter pasteurianus NBRC 3188</name>
    <dbReference type="NCBI Taxonomy" id="1226663"/>
    <lineage>
        <taxon>Bacteria</taxon>
        <taxon>Pseudomonadati</taxon>
        <taxon>Pseudomonadota</taxon>
        <taxon>Alphaproteobacteria</taxon>
        <taxon>Acetobacterales</taxon>
        <taxon>Acetobacteraceae</taxon>
        <taxon>Acetobacter</taxon>
    </lineage>
</organism>
<keyword evidence="1" id="KW-0812">Transmembrane</keyword>
<proteinExistence type="predicted"/>
<evidence type="ECO:0000313" key="2">
    <source>
        <dbReference type="EMBL" id="GCD52509.1"/>
    </source>
</evidence>
<dbReference type="Proteomes" id="UP000287300">
    <property type="component" value="Unassembled WGS sequence"/>
</dbReference>